<proteinExistence type="predicted"/>
<sequence>MNALDPDIARQLAEDLPPEVFLRLLRTFETDLARLAREMREAAAAGDLEGYRRGAHGLAGAAGAI</sequence>
<dbReference type="GO" id="GO:0000160">
    <property type="term" value="P:phosphorelay signal transduction system"/>
    <property type="evidence" value="ECO:0007669"/>
    <property type="project" value="UniProtKB-KW"/>
</dbReference>
<keyword evidence="2" id="KW-0597">Phosphoprotein</keyword>
<organism evidence="4 5">
    <name type="scientific">Pseudoroseomonas cervicalis ATCC 49957</name>
    <dbReference type="NCBI Taxonomy" id="525371"/>
    <lineage>
        <taxon>Bacteria</taxon>
        <taxon>Pseudomonadati</taxon>
        <taxon>Pseudomonadota</taxon>
        <taxon>Alphaproteobacteria</taxon>
        <taxon>Acetobacterales</taxon>
        <taxon>Roseomonadaceae</taxon>
        <taxon>Roseomonas</taxon>
    </lineage>
</organism>
<comment type="caution">
    <text evidence="4">The sequence shown here is derived from an EMBL/GenBank/DDBJ whole genome shotgun (WGS) entry which is preliminary data.</text>
</comment>
<evidence type="ECO:0000256" key="2">
    <source>
        <dbReference type="PROSITE-ProRule" id="PRU00110"/>
    </source>
</evidence>
<evidence type="ECO:0000313" key="4">
    <source>
        <dbReference type="EMBL" id="EFH11147.1"/>
    </source>
</evidence>
<evidence type="ECO:0000256" key="1">
    <source>
        <dbReference type="ARBA" id="ARBA00023012"/>
    </source>
</evidence>
<evidence type="ECO:0000313" key="5">
    <source>
        <dbReference type="Proteomes" id="UP000005324"/>
    </source>
</evidence>
<dbReference type="HOGENOM" id="CLU_2855222_0_0_5"/>
<dbReference type="OrthoDB" id="7276210at2"/>
<dbReference type="Pfam" id="PF01627">
    <property type="entry name" value="Hpt"/>
    <property type="match status" value="1"/>
</dbReference>
<keyword evidence="1" id="KW-0902">Two-component regulatory system</keyword>
<feature type="modified residue" description="Phosphohistidine" evidence="2">
    <location>
        <position position="56"/>
    </location>
</feature>
<gene>
    <name evidence="4" type="ORF">HMPREF0731_2634</name>
</gene>
<dbReference type="AlphaFoldDB" id="D5RNH3"/>
<reference evidence="4 5" key="1">
    <citation type="submission" date="2010-04" db="EMBL/GenBank/DDBJ databases">
        <authorList>
            <person name="Qin X."/>
            <person name="Bachman B."/>
            <person name="Battles P."/>
            <person name="Bell A."/>
            <person name="Bess C."/>
            <person name="Bickham C."/>
            <person name="Chaboub L."/>
            <person name="Chen D."/>
            <person name="Coyle M."/>
            <person name="Deiros D.R."/>
            <person name="Dinh H."/>
            <person name="Forbes L."/>
            <person name="Fowler G."/>
            <person name="Francisco L."/>
            <person name="Fu Q."/>
            <person name="Gubbala S."/>
            <person name="Hale W."/>
            <person name="Han Y."/>
            <person name="Hemphill L."/>
            <person name="Highlander S.K."/>
            <person name="Hirani K."/>
            <person name="Hogues M."/>
            <person name="Jackson L."/>
            <person name="Jakkamsetti A."/>
            <person name="Javaid M."/>
            <person name="Jiang H."/>
            <person name="Korchina V."/>
            <person name="Kovar C."/>
            <person name="Lara F."/>
            <person name="Lee S."/>
            <person name="Mata R."/>
            <person name="Mathew T."/>
            <person name="Moen C."/>
            <person name="Morales K."/>
            <person name="Munidasa M."/>
            <person name="Nazareth L."/>
            <person name="Ngo R."/>
            <person name="Nguyen L."/>
            <person name="Okwuonu G."/>
            <person name="Ongeri F."/>
            <person name="Patil S."/>
            <person name="Petrosino J."/>
            <person name="Pham C."/>
            <person name="Pham P."/>
            <person name="Pu L.-L."/>
            <person name="Puazo M."/>
            <person name="Raj R."/>
            <person name="Reid J."/>
            <person name="Rouhana J."/>
            <person name="Saada N."/>
            <person name="Shang Y."/>
            <person name="Simmons D."/>
            <person name="Thornton R."/>
            <person name="Warren J."/>
            <person name="Weissenberger G."/>
            <person name="Zhang J."/>
            <person name="Zhang L."/>
            <person name="Zhou C."/>
            <person name="Zhu D."/>
            <person name="Muzny D."/>
            <person name="Worley K."/>
            <person name="Gibbs R."/>
        </authorList>
    </citation>
    <scope>NUCLEOTIDE SEQUENCE [LARGE SCALE GENOMIC DNA]</scope>
    <source>
        <strain evidence="4 5">ATCC 49957</strain>
    </source>
</reference>
<dbReference type="SUPFAM" id="SSF47226">
    <property type="entry name" value="Histidine-containing phosphotransfer domain, HPT domain"/>
    <property type="match status" value="1"/>
</dbReference>
<protein>
    <recommendedName>
        <fullName evidence="3">HPt domain-containing protein</fullName>
    </recommendedName>
</protein>
<evidence type="ECO:0000259" key="3">
    <source>
        <dbReference type="PROSITE" id="PS50894"/>
    </source>
</evidence>
<feature type="non-terminal residue" evidence="4">
    <location>
        <position position="65"/>
    </location>
</feature>
<dbReference type="EMBL" id="ADVL01000484">
    <property type="protein sequence ID" value="EFH11147.1"/>
    <property type="molecule type" value="Genomic_DNA"/>
</dbReference>
<dbReference type="Proteomes" id="UP000005324">
    <property type="component" value="Unassembled WGS sequence"/>
</dbReference>
<dbReference type="InterPro" id="IPR008207">
    <property type="entry name" value="Sig_transdc_His_kin_Hpt_dom"/>
</dbReference>
<dbReference type="RefSeq" id="WP_007006318.1">
    <property type="nucleotide sequence ID" value="NZ_GG771013.1"/>
</dbReference>
<name>D5RNH3_9PROT</name>
<feature type="domain" description="HPt" evidence="3">
    <location>
        <begin position="17"/>
        <end position="65"/>
    </location>
</feature>
<dbReference type="InterPro" id="IPR036641">
    <property type="entry name" value="HPT_dom_sf"/>
</dbReference>
<accession>D5RNH3</accession>
<dbReference type="PROSITE" id="PS50894">
    <property type="entry name" value="HPT"/>
    <property type="match status" value="1"/>
</dbReference>
<dbReference type="GO" id="GO:0004672">
    <property type="term" value="F:protein kinase activity"/>
    <property type="evidence" value="ECO:0007669"/>
    <property type="project" value="UniProtKB-ARBA"/>
</dbReference>
<keyword evidence="5" id="KW-1185">Reference proteome</keyword>
<dbReference type="Gene3D" id="1.20.120.160">
    <property type="entry name" value="HPT domain"/>
    <property type="match status" value="1"/>
</dbReference>